<dbReference type="RefSeq" id="WP_153345209.1">
    <property type="nucleotide sequence ID" value="NZ_WIVE01000048.1"/>
</dbReference>
<dbReference type="Proteomes" id="UP000434582">
    <property type="component" value="Unassembled WGS sequence"/>
</dbReference>
<dbReference type="InterPro" id="IPR011006">
    <property type="entry name" value="CheY-like_superfamily"/>
</dbReference>
<dbReference type="InterPro" id="IPR036457">
    <property type="entry name" value="PPM-type-like_dom_sf"/>
</dbReference>
<feature type="modified residue" description="4-aspartylphosphate" evidence="2">
    <location>
        <position position="57"/>
    </location>
</feature>
<reference evidence="5 6" key="1">
    <citation type="submission" date="2019-10" db="EMBL/GenBank/DDBJ databases">
        <title>Draft whole-genome sequence of the purple nonsulfur photosynthetic bacterium Roseospira navarrensis DSM 15114.</title>
        <authorList>
            <person name="Kyndt J.A."/>
            <person name="Meyer T.E."/>
        </authorList>
    </citation>
    <scope>NUCLEOTIDE SEQUENCE [LARGE SCALE GENOMIC DNA]</scope>
    <source>
        <strain evidence="5 6">DSM 15114</strain>
    </source>
</reference>
<evidence type="ECO:0000313" key="6">
    <source>
        <dbReference type="Proteomes" id="UP000434582"/>
    </source>
</evidence>
<evidence type="ECO:0000313" key="5">
    <source>
        <dbReference type="EMBL" id="MQX37581.1"/>
    </source>
</evidence>
<dbReference type="PROSITE" id="PS50110">
    <property type="entry name" value="RESPONSE_REGULATORY"/>
    <property type="match status" value="1"/>
</dbReference>
<dbReference type="CDD" id="cd16936">
    <property type="entry name" value="HATPase_RsbW-like"/>
    <property type="match status" value="1"/>
</dbReference>
<dbReference type="AlphaFoldDB" id="A0A7X2D480"/>
<dbReference type="PANTHER" id="PTHR43156">
    <property type="entry name" value="STAGE II SPORULATION PROTEIN E-RELATED"/>
    <property type="match status" value="1"/>
</dbReference>
<dbReference type="InterPro" id="IPR001789">
    <property type="entry name" value="Sig_transdc_resp-reg_receiver"/>
</dbReference>
<name>A0A7X2D480_9PROT</name>
<keyword evidence="1" id="KW-0378">Hydrolase</keyword>
<gene>
    <name evidence="5" type="ORF">GHC57_13740</name>
</gene>
<dbReference type="SUPFAM" id="SSF55874">
    <property type="entry name" value="ATPase domain of HSP90 chaperone/DNA topoisomerase II/histidine kinase"/>
    <property type="match status" value="1"/>
</dbReference>
<evidence type="ECO:0000256" key="1">
    <source>
        <dbReference type="ARBA" id="ARBA00022801"/>
    </source>
</evidence>
<dbReference type="OrthoDB" id="5456285at2"/>
<evidence type="ECO:0000259" key="4">
    <source>
        <dbReference type="PROSITE" id="PS50110"/>
    </source>
</evidence>
<keyword evidence="2" id="KW-0597">Phosphoprotein</keyword>
<dbReference type="SUPFAM" id="SSF52172">
    <property type="entry name" value="CheY-like"/>
    <property type="match status" value="1"/>
</dbReference>
<comment type="caution">
    <text evidence="5">The sequence shown here is derived from an EMBL/GenBank/DDBJ whole genome shotgun (WGS) entry which is preliminary data.</text>
</comment>
<dbReference type="Gene3D" id="3.40.50.2300">
    <property type="match status" value="1"/>
</dbReference>
<dbReference type="InterPro" id="IPR003594">
    <property type="entry name" value="HATPase_dom"/>
</dbReference>
<keyword evidence="3" id="KW-0175">Coiled coil</keyword>
<proteinExistence type="predicted"/>
<dbReference type="Gene3D" id="3.30.565.10">
    <property type="entry name" value="Histidine kinase-like ATPase, C-terminal domain"/>
    <property type="match status" value="1"/>
</dbReference>
<dbReference type="GO" id="GO:0000160">
    <property type="term" value="P:phosphorelay signal transduction system"/>
    <property type="evidence" value="ECO:0007669"/>
    <property type="project" value="InterPro"/>
</dbReference>
<sequence>MPRPPRGLVVDDNQLNRDLLEGYLRALGYETVTATDGDEAWAILERDGGDIDVVLLDRRMPRMDGMEVLARIKASPDLQGLPVVMQTAADSQQEIIDGIRAGVFYYLTKPFQPEILMSVTAAAVADHARYRRLKQGVDRQAAALRHLDSGRFRFRTLAEAGDMAVALAATMPDPRRQVIGLSELMTNAVEHGNLGITYAEKSELLARKALEAEVAARLDDPAYRDRMVEVLFENRPDRIVLTITDEGEGFDWRRFLEMDAQRVFDAHGRGIALARSISFDTVEYRGRGNEVVATVVKDEDLPDRPATTVVELPASDAAGFRMSAPDHRRLASVQQDLRDTREDLESYRARLTEDLEAARRMQQDLLPDMAVLHSLEARHGLRFASHFETSSELGGDLFGVHPIDDSSFGLWTLDFSGHGISAALNTFRLHSLLPGVADHRHDPGGYLAAWNRRLSGLLATAQYATALYGVVDTAAHVFRYAAAAAPAPLLADPATGTVIAGDGTGLPLGVDGGGGAYDTRDMPFRPGQVLLLYSDALLECQPEDGPPLGRDGVAALLRDAVRAQGHDVTLDAVLGPFLSRVARPFSDDLTALLCVRHPQP</sequence>
<evidence type="ECO:0000256" key="3">
    <source>
        <dbReference type="SAM" id="Coils"/>
    </source>
</evidence>
<feature type="coiled-coil region" evidence="3">
    <location>
        <begin position="330"/>
        <end position="361"/>
    </location>
</feature>
<keyword evidence="6" id="KW-1185">Reference proteome</keyword>
<dbReference type="EMBL" id="WIVE01000048">
    <property type="protein sequence ID" value="MQX37581.1"/>
    <property type="molecule type" value="Genomic_DNA"/>
</dbReference>
<dbReference type="InterPro" id="IPR052016">
    <property type="entry name" value="Bact_Sigma-Reg"/>
</dbReference>
<dbReference type="Pfam" id="PF13581">
    <property type="entry name" value="HATPase_c_2"/>
    <property type="match status" value="1"/>
</dbReference>
<organism evidence="5 6">
    <name type="scientific">Roseospira navarrensis</name>
    <dbReference type="NCBI Taxonomy" id="140058"/>
    <lineage>
        <taxon>Bacteria</taxon>
        <taxon>Pseudomonadati</taxon>
        <taxon>Pseudomonadota</taxon>
        <taxon>Alphaproteobacteria</taxon>
        <taxon>Rhodospirillales</taxon>
        <taxon>Rhodospirillaceae</taxon>
        <taxon>Roseospira</taxon>
    </lineage>
</organism>
<evidence type="ECO:0000256" key="2">
    <source>
        <dbReference type="PROSITE-ProRule" id="PRU00169"/>
    </source>
</evidence>
<feature type="domain" description="Response regulatory" evidence="4">
    <location>
        <begin position="6"/>
        <end position="124"/>
    </location>
</feature>
<dbReference type="Pfam" id="PF00072">
    <property type="entry name" value="Response_reg"/>
    <property type="match status" value="1"/>
</dbReference>
<dbReference type="SMART" id="SM00448">
    <property type="entry name" value="REC"/>
    <property type="match status" value="1"/>
</dbReference>
<dbReference type="PANTHER" id="PTHR43156:SF2">
    <property type="entry name" value="STAGE II SPORULATION PROTEIN E"/>
    <property type="match status" value="1"/>
</dbReference>
<dbReference type="Gene3D" id="3.60.40.10">
    <property type="entry name" value="PPM-type phosphatase domain"/>
    <property type="match status" value="1"/>
</dbReference>
<protein>
    <submittedName>
        <fullName evidence="5">SpoIIE family protein phosphatase</fullName>
    </submittedName>
</protein>
<dbReference type="InterPro" id="IPR036890">
    <property type="entry name" value="HATPase_C_sf"/>
</dbReference>
<dbReference type="Pfam" id="PF07228">
    <property type="entry name" value="SpoIIE"/>
    <property type="match status" value="1"/>
</dbReference>
<dbReference type="InterPro" id="IPR001932">
    <property type="entry name" value="PPM-type_phosphatase-like_dom"/>
</dbReference>
<dbReference type="GO" id="GO:0016791">
    <property type="term" value="F:phosphatase activity"/>
    <property type="evidence" value="ECO:0007669"/>
    <property type="project" value="TreeGrafter"/>
</dbReference>
<accession>A0A7X2D480</accession>
<dbReference type="SMART" id="SM00331">
    <property type="entry name" value="PP2C_SIG"/>
    <property type="match status" value="1"/>
</dbReference>